<name>F3BYU0_PSESG</name>
<gene>
    <name evidence="1" type="ORF">Pgy4_01450</name>
</gene>
<dbReference type="AlphaFoldDB" id="F3BYU0"/>
<dbReference type="Proteomes" id="UP000005466">
    <property type="component" value="Unassembled WGS sequence"/>
</dbReference>
<reference evidence="1 2" key="1">
    <citation type="journal article" date="2011" name="PLoS Pathog.">
        <title>Dynamic evolution of pathogenicity revealed by sequencing and comparative genomics of 19 Pseudomonas syringae isolates.</title>
        <authorList>
            <person name="Baltrus D.A."/>
            <person name="Nishimura M.T."/>
            <person name="Romanchuk A."/>
            <person name="Chang J.H."/>
            <person name="Mukhtar M.S."/>
            <person name="Cherkis K."/>
            <person name="Roach J."/>
            <person name="Grant S.R."/>
            <person name="Jones C.D."/>
            <person name="Dangl J.L."/>
        </authorList>
    </citation>
    <scope>NUCLEOTIDE SEQUENCE [LARGE SCALE GENOMIC DNA]</scope>
    <source>
        <strain evidence="2">race 4</strain>
    </source>
</reference>
<feature type="non-terminal residue" evidence="1">
    <location>
        <position position="22"/>
    </location>
</feature>
<evidence type="ECO:0000313" key="2">
    <source>
        <dbReference type="Proteomes" id="UP000005466"/>
    </source>
</evidence>
<dbReference type="EMBL" id="ADWY01000069">
    <property type="protein sequence ID" value="EGH06340.1"/>
    <property type="molecule type" value="Genomic_DNA"/>
</dbReference>
<protein>
    <submittedName>
        <fullName evidence="1">Uncharacterized protein</fullName>
    </submittedName>
</protein>
<sequence>MPDIGSSGKAKIIELMVKVGDS</sequence>
<organism evidence="1 2">
    <name type="scientific">Pseudomonas savastanoi pv. glycinea str. race 4</name>
    <dbReference type="NCBI Taxonomy" id="875330"/>
    <lineage>
        <taxon>Bacteria</taxon>
        <taxon>Pseudomonadati</taxon>
        <taxon>Pseudomonadota</taxon>
        <taxon>Gammaproteobacteria</taxon>
        <taxon>Pseudomonadales</taxon>
        <taxon>Pseudomonadaceae</taxon>
        <taxon>Pseudomonas</taxon>
    </lineage>
</organism>
<comment type="caution">
    <text evidence="1">The sequence shown here is derived from an EMBL/GenBank/DDBJ whole genome shotgun (WGS) entry which is preliminary data.</text>
</comment>
<dbReference type="HOGENOM" id="CLU_3425799_0_0_6"/>
<accession>F3BYU0</accession>
<evidence type="ECO:0000313" key="1">
    <source>
        <dbReference type="EMBL" id="EGH06340.1"/>
    </source>
</evidence>
<proteinExistence type="predicted"/>